<sequence>MVRKRVSGEGVGVVEVGKTQAVAAAEGAAGDAGGVARARLPLLDVLRGVAILGTLMSNVWIFAGPGAEWGVLSGNTGISAGADLTSLAGMAETVFQSLANGKFLSMLTILFGVGLAIQFRSAAKRGQPWPGRYKWRALFLFAEGTVHFVFVFAWDVLMGYAVVALLVAWLLTRSARAQRVTWIAMGGLHLAAMTLLTAATLLAPGGKTGDGAGSGAGSGPDASTVKLYAEGGYTEQIAFRLSHALALRMEPVLSFALLVFLFLLGVRLFRAGAFQGDEAGRRIRRRLAGWGLGIGLPLTTLTVLGGSDFFLLERYGAAPVLAIGYLGLIGMVMDRLRHPGPLASAVTSALTSVGRTALSCYVLQNVLAMLACYGIGLGLASRWADNGPWWVMGLWAAICLVLVTGASLWLRRFEHGPLESVQKRLLRR</sequence>
<proteinExistence type="predicted"/>
<keyword evidence="1" id="KW-0812">Transmembrane</keyword>
<evidence type="ECO:0000256" key="1">
    <source>
        <dbReference type="SAM" id="Phobius"/>
    </source>
</evidence>
<dbReference type="PANTHER" id="PTHR30590">
    <property type="entry name" value="INNER MEMBRANE PROTEIN"/>
    <property type="match status" value="1"/>
</dbReference>
<dbReference type="PANTHER" id="PTHR30590:SF2">
    <property type="entry name" value="INNER MEMBRANE PROTEIN"/>
    <property type="match status" value="1"/>
</dbReference>
<evidence type="ECO:0000259" key="2">
    <source>
        <dbReference type="Pfam" id="PF04235"/>
    </source>
</evidence>
<dbReference type="InterPro" id="IPR007349">
    <property type="entry name" value="DUF418"/>
</dbReference>
<organism evidence="3 4">
    <name type="scientific">Streptomyces piniterrae</name>
    <dbReference type="NCBI Taxonomy" id="2571125"/>
    <lineage>
        <taxon>Bacteria</taxon>
        <taxon>Bacillati</taxon>
        <taxon>Actinomycetota</taxon>
        <taxon>Actinomycetes</taxon>
        <taxon>Kitasatosporales</taxon>
        <taxon>Streptomycetaceae</taxon>
        <taxon>Streptomyces</taxon>
    </lineage>
</organism>
<feature type="transmembrane region" description="Helical" evidence="1">
    <location>
        <begin position="389"/>
        <end position="410"/>
    </location>
</feature>
<dbReference type="Proteomes" id="UP000308697">
    <property type="component" value="Unassembled WGS sequence"/>
</dbReference>
<keyword evidence="4" id="KW-1185">Reference proteome</keyword>
<keyword evidence="1" id="KW-0472">Membrane</keyword>
<dbReference type="InterPro" id="IPR052529">
    <property type="entry name" value="Bact_Transport_Assoc"/>
</dbReference>
<feature type="transmembrane region" description="Helical" evidence="1">
    <location>
        <begin position="182"/>
        <end position="203"/>
    </location>
</feature>
<keyword evidence="1" id="KW-1133">Transmembrane helix</keyword>
<dbReference type="OrthoDB" id="9807744at2"/>
<dbReference type="AlphaFoldDB" id="A0A4U0NRU7"/>
<feature type="transmembrane region" description="Helical" evidence="1">
    <location>
        <begin position="252"/>
        <end position="269"/>
    </location>
</feature>
<dbReference type="Pfam" id="PF04235">
    <property type="entry name" value="DUF418"/>
    <property type="match status" value="1"/>
</dbReference>
<comment type="caution">
    <text evidence="3">The sequence shown here is derived from an EMBL/GenBank/DDBJ whole genome shotgun (WGS) entry which is preliminary data.</text>
</comment>
<feature type="transmembrane region" description="Helical" evidence="1">
    <location>
        <begin position="357"/>
        <end position="377"/>
    </location>
</feature>
<gene>
    <name evidence="3" type="ORF">FCH28_07850</name>
</gene>
<feature type="transmembrane region" description="Helical" evidence="1">
    <location>
        <begin position="103"/>
        <end position="123"/>
    </location>
</feature>
<feature type="transmembrane region" description="Helical" evidence="1">
    <location>
        <begin position="290"/>
        <end position="311"/>
    </location>
</feature>
<name>A0A4U0NRU7_9ACTN</name>
<feature type="transmembrane region" description="Helical" evidence="1">
    <location>
        <begin position="317"/>
        <end position="336"/>
    </location>
</feature>
<dbReference type="EMBL" id="SUMB01000002">
    <property type="protein sequence ID" value="TJZ57331.1"/>
    <property type="molecule type" value="Genomic_DNA"/>
</dbReference>
<evidence type="ECO:0000313" key="3">
    <source>
        <dbReference type="EMBL" id="TJZ57331.1"/>
    </source>
</evidence>
<reference evidence="3 4" key="1">
    <citation type="submission" date="2019-04" db="EMBL/GenBank/DDBJ databases">
        <title>Streptomyces piniterrae sp. nov., a heliquinomycin-producing actinomycete isolated from rhizosphere soil of Pinus yunnanensis.</title>
        <authorList>
            <person name="Zhuang X."/>
            <person name="Zhao J."/>
        </authorList>
    </citation>
    <scope>NUCLEOTIDE SEQUENCE [LARGE SCALE GENOMIC DNA]</scope>
    <source>
        <strain evidence="4">jys28</strain>
    </source>
</reference>
<evidence type="ECO:0000313" key="4">
    <source>
        <dbReference type="Proteomes" id="UP000308697"/>
    </source>
</evidence>
<protein>
    <submittedName>
        <fullName evidence="3">DUF418 domain-containing protein</fullName>
    </submittedName>
</protein>
<accession>A0A4U0NRU7</accession>
<feature type="transmembrane region" description="Helical" evidence="1">
    <location>
        <begin position="158"/>
        <end position="175"/>
    </location>
</feature>
<feature type="domain" description="DUF418" evidence="2">
    <location>
        <begin position="268"/>
        <end position="426"/>
    </location>
</feature>